<feature type="signal peptide" evidence="1">
    <location>
        <begin position="1"/>
        <end position="21"/>
    </location>
</feature>
<sequence>MAGSRGLAALVLLLLGANAEAKVALEHEAQIGVSNGGPWGIWAWWELCPEGTYATGFRLKVESYQGIGIDDTALNGIRLLCTHGGRGDEQEAHAVESQSGIWGRWTEAVWCPRGSYLVRFSLRTERPRASLHDDMGATNIRFACSDGEILEGHGLSWGEYEGWSSPCKKGLCGIQTKQQPLRGALRDDTALNDVRFRCCNR</sequence>
<feature type="chain" id="PRO_5034962380" evidence="1">
    <location>
        <begin position="22"/>
        <end position="201"/>
    </location>
</feature>
<organism evidence="2 3">
    <name type="scientific">Salvator merianae</name>
    <name type="common">Argentine black and white tegu</name>
    <name type="synonym">Tupinambis merianae</name>
    <dbReference type="NCBI Taxonomy" id="96440"/>
    <lineage>
        <taxon>Eukaryota</taxon>
        <taxon>Metazoa</taxon>
        <taxon>Chordata</taxon>
        <taxon>Craniata</taxon>
        <taxon>Vertebrata</taxon>
        <taxon>Euteleostomi</taxon>
        <taxon>Lepidosauria</taxon>
        <taxon>Squamata</taxon>
        <taxon>Bifurcata</taxon>
        <taxon>Unidentata</taxon>
        <taxon>Episquamata</taxon>
        <taxon>Laterata</taxon>
        <taxon>Teiioidea</taxon>
        <taxon>Teiidae</taxon>
        <taxon>Salvator</taxon>
    </lineage>
</organism>
<keyword evidence="1" id="KW-0732">Signal</keyword>
<dbReference type="OMA" id="IRLHCTR"/>
<reference evidence="2" key="1">
    <citation type="submission" date="2025-08" db="UniProtKB">
        <authorList>
            <consortium name="Ensembl"/>
        </authorList>
    </citation>
    <scope>IDENTIFICATION</scope>
</reference>
<evidence type="ECO:0000256" key="1">
    <source>
        <dbReference type="SAM" id="SignalP"/>
    </source>
</evidence>
<accession>A0A8D0B0G6</accession>
<dbReference type="PANTHER" id="PTHR18841">
    <property type="entry name" value="VITELLINE MEMBRANE OUTER LAYER PROTEIN I-RELATED"/>
    <property type="match status" value="1"/>
</dbReference>
<dbReference type="SUPFAM" id="SSF51092">
    <property type="entry name" value="Vitelline membrane outer protein-I (VMO-I)"/>
    <property type="match status" value="1"/>
</dbReference>
<dbReference type="InterPro" id="IPR036706">
    <property type="entry name" value="VOMI_sf"/>
</dbReference>
<protein>
    <submittedName>
        <fullName evidence="2">Vitelline membrane outer layer 1 homolog</fullName>
    </submittedName>
</protein>
<proteinExistence type="predicted"/>
<evidence type="ECO:0000313" key="2">
    <source>
        <dbReference type="Ensembl" id="ENSSMRP00000001133.1"/>
    </source>
</evidence>
<evidence type="ECO:0000313" key="3">
    <source>
        <dbReference type="Proteomes" id="UP000694421"/>
    </source>
</evidence>
<dbReference type="Gene3D" id="2.100.10.20">
    <property type="entry name" value="Vitelline membrane outer layer protein I (VOMI)"/>
    <property type="match status" value="1"/>
</dbReference>
<dbReference type="GO" id="GO:0005615">
    <property type="term" value="C:extracellular space"/>
    <property type="evidence" value="ECO:0007669"/>
    <property type="project" value="TreeGrafter"/>
</dbReference>
<keyword evidence="3" id="KW-1185">Reference proteome</keyword>
<dbReference type="Proteomes" id="UP000694421">
    <property type="component" value="Unplaced"/>
</dbReference>
<dbReference type="GeneTree" id="ENSGT00390000009313"/>
<dbReference type="Ensembl" id="ENSSMRT00000001370.1">
    <property type="protein sequence ID" value="ENSSMRP00000001133.1"/>
    <property type="gene ID" value="ENSSMRG00000000998.1"/>
</dbReference>
<dbReference type="PANTHER" id="PTHR18841:SF2">
    <property type="entry name" value="VITELLINE MEMBRANE OUTER LAYER PROTEIN 1 HOMOLOG"/>
    <property type="match status" value="1"/>
</dbReference>
<dbReference type="InterPro" id="IPR005515">
    <property type="entry name" value="VOMI"/>
</dbReference>
<dbReference type="CDD" id="cd00220">
    <property type="entry name" value="VMO-I"/>
    <property type="match status" value="1"/>
</dbReference>
<name>A0A8D0B0G6_SALMN</name>
<reference evidence="2" key="2">
    <citation type="submission" date="2025-09" db="UniProtKB">
        <authorList>
            <consortium name="Ensembl"/>
        </authorList>
    </citation>
    <scope>IDENTIFICATION</scope>
</reference>
<dbReference type="AlphaFoldDB" id="A0A8D0B0G6"/>
<dbReference type="Pfam" id="PF03762">
    <property type="entry name" value="VOMI"/>
    <property type="match status" value="1"/>
</dbReference>